<dbReference type="InterPro" id="IPR000064">
    <property type="entry name" value="NLP_P60_dom"/>
</dbReference>
<keyword evidence="3" id="KW-0378">Hydrolase</keyword>
<feature type="compositionally biased region" description="Low complexity" evidence="5">
    <location>
        <begin position="72"/>
        <end position="82"/>
    </location>
</feature>
<dbReference type="Gene3D" id="3.90.1720.10">
    <property type="entry name" value="endopeptidase domain like (from Nostoc punctiforme)"/>
    <property type="match status" value="1"/>
</dbReference>
<reference evidence="7" key="2">
    <citation type="submission" date="2021-04" db="EMBL/GenBank/DDBJ databases">
        <authorList>
            <person name="Gilroy R."/>
        </authorList>
    </citation>
    <scope>NUCLEOTIDE SEQUENCE</scope>
    <source>
        <strain evidence="7">26628</strain>
    </source>
</reference>
<dbReference type="InterPro" id="IPR051202">
    <property type="entry name" value="Peptidase_C40"/>
</dbReference>
<reference evidence="7" key="1">
    <citation type="journal article" date="2021" name="PeerJ">
        <title>Extensive microbial diversity within the chicken gut microbiome revealed by metagenomics and culture.</title>
        <authorList>
            <person name="Gilroy R."/>
            <person name="Ravi A."/>
            <person name="Getino M."/>
            <person name="Pursley I."/>
            <person name="Horton D.L."/>
            <person name="Alikhan N.F."/>
            <person name="Baker D."/>
            <person name="Gharbi K."/>
            <person name="Hall N."/>
            <person name="Watson M."/>
            <person name="Adriaenssens E.M."/>
            <person name="Foster-Nyarko E."/>
            <person name="Jarju S."/>
            <person name="Secka A."/>
            <person name="Antonio M."/>
            <person name="Oren A."/>
            <person name="Chaudhuri R.R."/>
            <person name="La Ragione R."/>
            <person name="Hildebrand F."/>
            <person name="Pallen M.J."/>
        </authorList>
    </citation>
    <scope>NUCLEOTIDE SEQUENCE</scope>
    <source>
        <strain evidence="7">26628</strain>
    </source>
</reference>
<dbReference type="PANTHER" id="PTHR47053">
    <property type="entry name" value="MUREIN DD-ENDOPEPTIDASE MEPH-RELATED"/>
    <property type="match status" value="1"/>
</dbReference>
<keyword evidence="2" id="KW-0645">Protease</keyword>
<comment type="caution">
    <text evidence="7">The sequence shown here is derived from an EMBL/GenBank/DDBJ whole genome shotgun (WGS) entry which is preliminary data.</text>
</comment>
<feature type="compositionally biased region" description="Acidic residues" evidence="5">
    <location>
        <begin position="38"/>
        <end position="54"/>
    </location>
</feature>
<organism evidence="7 8">
    <name type="scientific">Candidatus Borkfalkia faecigallinarum</name>
    <dbReference type="NCBI Taxonomy" id="2838509"/>
    <lineage>
        <taxon>Bacteria</taxon>
        <taxon>Bacillati</taxon>
        <taxon>Bacillota</taxon>
        <taxon>Clostridia</taxon>
        <taxon>Christensenellales</taxon>
        <taxon>Christensenellaceae</taxon>
        <taxon>Candidatus Borkfalkia</taxon>
    </lineage>
</organism>
<dbReference type="PROSITE" id="PS51935">
    <property type="entry name" value="NLPC_P60"/>
    <property type="match status" value="1"/>
</dbReference>
<dbReference type="InterPro" id="IPR038765">
    <property type="entry name" value="Papain-like_cys_pep_sf"/>
</dbReference>
<protein>
    <submittedName>
        <fullName evidence="7">C40 family peptidase</fullName>
    </submittedName>
</protein>
<evidence type="ECO:0000313" key="7">
    <source>
        <dbReference type="EMBL" id="HIX46530.1"/>
    </source>
</evidence>
<dbReference type="Proteomes" id="UP000824249">
    <property type="component" value="Unassembled WGS sequence"/>
</dbReference>
<feature type="region of interest" description="Disordered" evidence="5">
    <location>
        <begin position="35"/>
        <end position="98"/>
    </location>
</feature>
<dbReference type="InterPro" id="IPR003646">
    <property type="entry name" value="SH3-like_bac-type"/>
</dbReference>
<evidence type="ECO:0000256" key="4">
    <source>
        <dbReference type="ARBA" id="ARBA00022807"/>
    </source>
</evidence>
<dbReference type="SUPFAM" id="SSF54001">
    <property type="entry name" value="Cysteine proteinases"/>
    <property type="match status" value="1"/>
</dbReference>
<sequence>MMNNKAYRIFAVLLAAIILAVGIALFTTGSFERQSDITADDPNEDDEPEADDEGAPPTAGPSPDPPEPEPPAGGESDTGPPGEDSEENPGENPEPPADDAVYVRAKVDQLQVRKGPGTEHRSLGSLDEGDMVTLLAAEGNWYRTKYRNQIAYISADRRYTERYEIEKNRSESVERVIRYGYDLLGSPYVYGATRYHDGSGKKLSGFDPAKYDCSSFVQYIFYRGASVLLPMTTRTQIARGRFVPRSAIARGDLLFFTNEQRYDYTGIERVGHVALYLGSNYILHTASDHAVIEQISAKRWSYYIEARRIL</sequence>
<name>A0A9D1VTY8_9FIRM</name>
<dbReference type="Pfam" id="PF00877">
    <property type="entry name" value="NLPC_P60"/>
    <property type="match status" value="1"/>
</dbReference>
<dbReference type="Pfam" id="PF08239">
    <property type="entry name" value="SH3_3"/>
    <property type="match status" value="1"/>
</dbReference>
<dbReference type="Gene3D" id="2.30.30.40">
    <property type="entry name" value="SH3 Domains"/>
    <property type="match status" value="1"/>
</dbReference>
<evidence type="ECO:0000256" key="3">
    <source>
        <dbReference type="ARBA" id="ARBA00022801"/>
    </source>
</evidence>
<feature type="compositionally biased region" description="Pro residues" evidence="5">
    <location>
        <begin position="58"/>
        <end position="71"/>
    </location>
</feature>
<keyword evidence="4" id="KW-0788">Thiol protease</keyword>
<dbReference type="PANTHER" id="PTHR47053:SF1">
    <property type="entry name" value="MUREIN DD-ENDOPEPTIDASE MEPH-RELATED"/>
    <property type="match status" value="1"/>
</dbReference>
<dbReference type="GO" id="GO:0008234">
    <property type="term" value="F:cysteine-type peptidase activity"/>
    <property type="evidence" value="ECO:0007669"/>
    <property type="project" value="UniProtKB-KW"/>
</dbReference>
<dbReference type="EMBL" id="DXFD01000041">
    <property type="protein sequence ID" value="HIX46530.1"/>
    <property type="molecule type" value="Genomic_DNA"/>
</dbReference>
<dbReference type="AlphaFoldDB" id="A0A9D1VTY8"/>
<accession>A0A9D1VTY8</accession>
<evidence type="ECO:0000256" key="2">
    <source>
        <dbReference type="ARBA" id="ARBA00022670"/>
    </source>
</evidence>
<feature type="domain" description="NlpC/P60" evidence="6">
    <location>
        <begin position="170"/>
        <end position="310"/>
    </location>
</feature>
<evidence type="ECO:0000256" key="1">
    <source>
        <dbReference type="ARBA" id="ARBA00007074"/>
    </source>
</evidence>
<evidence type="ECO:0000259" key="6">
    <source>
        <dbReference type="PROSITE" id="PS51935"/>
    </source>
</evidence>
<evidence type="ECO:0000256" key="5">
    <source>
        <dbReference type="SAM" id="MobiDB-lite"/>
    </source>
</evidence>
<proteinExistence type="inferred from homology"/>
<comment type="similarity">
    <text evidence="1">Belongs to the peptidase C40 family.</text>
</comment>
<gene>
    <name evidence="7" type="ORF">H9737_02435</name>
</gene>
<dbReference type="GO" id="GO:0006508">
    <property type="term" value="P:proteolysis"/>
    <property type="evidence" value="ECO:0007669"/>
    <property type="project" value="UniProtKB-KW"/>
</dbReference>
<evidence type="ECO:0000313" key="8">
    <source>
        <dbReference type="Proteomes" id="UP000824249"/>
    </source>
</evidence>